<keyword evidence="4" id="KW-0677">Repeat</keyword>
<evidence type="ECO:0000256" key="5">
    <source>
        <dbReference type="ARBA" id="ARBA00022989"/>
    </source>
</evidence>
<keyword evidence="6 7" id="KW-0472">Membrane</keyword>
<feature type="domain" description="RCK C-terminal" evidence="8">
    <location>
        <begin position="220"/>
        <end position="308"/>
    </location>
</feature>
<dbReference type="PANTHER" id="PTHR43652:SF1">
    <property type="entry name" value="RESPONSE REGULATOR"/>
    <property type="match status" value="1"/>
</dbReference>
<feature type="transmembrane region" description="Helical" evidence="7">
    <location>
        <begin position="183"/>
        <end position="203"/>
    </location>
</feature>
<keyword evidence="5 7" id="KW-1133">Transmembrane helix</keyword>
<dbReference type="GO" id="GO:0008324">
    <property type="term" value="F:monoatomic cation transmembrane transporter activity"/>
    <property type="evidence" value="ECO:0007669"/>
    <property type="project" value="InterPro"/>
</dbReference>
<feature type="transmembrane region" description="Helical" evidence="7">
    <location>
        <begin position="547"/>
        <end position="565"/>
    </location>
</feature>
<evidence type="ECO:0000256" key="7">
    <source>
        <dbReference type="SAM" id="Phobius"/>
    </source>
</evidence>
<dbReference type="Gene3D" id="3.30.70.1450">
    <property type="entry name" value="Regulator of K+ conductance, C-terminal domain"/>
    <property type="match status" value="2"/>
</dbReference>
<organism evidence="9 10">
    <name type="scientific">Thermoflexus hugenholtzii JAD2</name>
    <dbReference type="NCBI Taxonomy" id="877466"/>
    <lineage>
        <taxon>Bacteria</taxon>
        <taxon>Bacillati</taxon>
        <taxon>Chloroflexota</taxon>
        <taxon>Thermoflexia</taxon>
        <taxon>Thermoflexales</taxon>
        <taxon>Thermoflexaceae</taxon>
        <taxon>Thermoflexus</taxon>
    </lineage>
</organism>
<evidence type="ECO:0000256" key="6">
    <source>
        <dbReference type="ARBA" id="ARBA00023136"/>
    </source>
</evidence>
<dbReference type="Pfam" id="PF02080">
    <property type="entry name" value="TrkA_C"/>
    <property type="match status" value="2"/>
</dbReference>
<dbReference type="OrthoDB" id="9765532at2"/>
<protein>
    <submittedName>
        <fullName evidence="9">Di- and tricarboxylate transporters</fullName>
    </submittedName>
</protein>
<feature type="transmembrane region" description="Helical" evidence="7">
    <location>
        <begin position="465"/>
        <end position="484"/>
    </location>
</feature>
<dbReference type="PROSITE" id="PS51202">
    <property type="entry name" value="RCK_C"/>
    <property type="match status" value="2"/>
</dbReference>
<feature type="transmembrane region" description="Helical" evidence="7">
    <location>
        <begin position="414"/>
        <end position="431"/>
    </location>
</feature>
<evidence type="ECO:0000313" key="9">
    <source>
        <dbReference type="EMBL" id="SNB65845.1"/>
    </source>
</evidence>
<feature type="transmembrane region" description="Helical" evidence="7">
    <location>
        <begin position="585"/>
        <end position="606"/>
    </location>
</feature>
<feature type="transmembrane region" description="Helical" evidence="7">
    <location>
        <begin position="31"/>
        <end position="47"/>
    </location>
</feature>
<dbReference type="AlphaFoldDB" id="A0A212R1G8"/>
<dbReference type="InterPro" id="IPR051679">
    <property type="entry name" value="DASS-Related_Transporters"/>
</dbReference>
<keyword evidence="10" id="KW-1185">Reference proteome</keyword>
<dbReference type="Pfam" id="PF03600">
    <property type="entry name" value="CitMHS"/>
    <property type="match status" value="1"/>
</dbReference>
<dbReference type="GO" id="GO:0006813">
    <property type="term" value="P:potassium ion transport"/>
    <property type="evidence" value="ECO:0007669"/>
    <property type="project" value="InterPro"/>
</dbReference>
<dbReference type="RefSeq" id="WP_088571268.1">
    <property type="nucleotide sequence ID" value="NZ_FYEK01000028.1"/>
</dbReference>
<comment type="subcellular location">
    <subcellularLocation>
        <location evidence="1">Membrane</location>
        <topology evidence="1">Multi-pass membrane protein</topology>
    </subcellularLocation>
</comment>
<proteinExistence type="predicted"/>
<accession>A0A212R1G8</accession>
<dbReference type="SUPFAM" id="SSF116726">
    <property type="entry name" value="TrkA C-terminal domain-like"/>
    <property type="match status" value="2"/>
</dbReference>
<evidence type="ECO:0000259" key="8">
    <source>
        <dbReference type="PROSITE" id="PS51202"/>
    </source>
</evidence>
<dbReference type="InParanoid" id="A0A212R1G8"/>
<sequence length="608" mass="64455">MEVFSLTAVWLTLILLLMAGLLMSGALRPDLAALILALGLSFSGLLSPQEAFSGFSRSAVIALIALFILTAGLNRTGVSRALGERLSRWAGDSPGRLVAGMTLLSASLSLAMNSVTAAAVVMPMAVQAARRIGLAPSRILIPIAYGALLGGMPTLFTTANLLLSGLMRDHYGRSLTMLDFIRAGLLPAALGLLWVIGVTWRTLPERSPAGQLMRLHRLNRELAELYGLQDGLVELLVEPDSPLCGLSLVESQLASRHSVTVIGIRRKGHLLLSPSSSESLQAGDVLLVAAGPEGTAPFEQALRDLGLRPLPRPVSPQVLEEGEAGLMEILLSPHTTLIGRTLRELRFRERYGLQVLAIWREGQPLRARLADERLRFGDALLVYGPWERIRLLQGDPEFIVLQSNGEPLRTSRRIPAIVIMAGVILASALTSRSVAEVTMAGAVLMILAGCLTMEEAYRAIEWPTVFMVAGLLPLSIAMTRTGAAEELGTVLLYGLAGAPPWVSVLVFTGIAAALTQVLSASVTAVVWGPIALRAAATLGVPPAEMGLAVALATSAAFLTPMAHPANALVMGAGGYRPRDFLRAGWPLWLLSVGAITASTVGWGLGLPR</sequence>
<reference evidence="10" key="1">
    <citation type="submission" date="2017-06" db="EMBL/GenBank/DDBJ databases">
        <authorList>
            <person name="Varghese N."/>
            <person name="Submissions S."/>
        </authorList>
    </citation>
    <scope>NUCLEOTIDE SEQUENCE [LARGE SCALE GENOMIC DNA]</scope>
    <source>
        <strain evidence="10">JAD2</strain>
    </source>
</reference>
<dbReference type="InterPro" id="IPR006037">
    <property type="entry name" value="RCK_C"/>
</dbReference>
<evidence type="ECO:0000256" key="1">
    <source>
        <dbReference type="ARBA" id="ARBA00004141"/>
    </source>
</evidence>
<feature type="domain" description="RCK C-terminal" evidence="8">
    <location>
        <begin position="314"/>
        <end position="398"/>
    </location>
</feature>
<dbReference type="InterPro" id="IPR031312">
    <property type="entry name" value="Na/sul_symport_CS"/>
</dbReference>
<evidence type="ECO:0000256" key="3">
    <source>
        <dbReference type="ARBA" id="ARBA00022692"/>
    </source>
</evidence>
<dbReference type="Proteomes" id="UP000197025">
    <property type="component" value="Unassembled WGS sequence"/>
</dbReference>
<keyword evidence="2" id="KW-0813">Transport</keyword>
<dbReference type="InterPro" id="IPR004680">
    <property type="entry name" value="Cit_transptr-like_dom"/>
</dbReference>
<evidence type="ECO:0000256" key="2">
    <source>
        <dbReference type="ARBA" id="ARBA00022448"/>
    </source>
</evidence>
<gene>
    <name evidence="9" type="ORF">SAMN02746019_00000050</name>
</gene>
<dbReference type="InterPro" id="IPR036721">
    <property type="entry name" value="RCK_C_sf"/>
</dbReference>
<feature type="transmembrane region" description="Helical" evidence="7">
    <location>
        <begin position="7"/>
        <end position="25"/>
    </location>
</feature>
<evidence type="ECO:0000256" key="4">
    <source>
        <dbReference type="ARBA" id="ARBA00022737"/>
    </source>
</evidence>
<feature type="transmembrane region" description="Helical" evidence="7">
    <location>
        <begin position="97"/>
        <end position="122"/>
    </location>
</feature>
<dbReference type="PROSITE" id="PS01271">
    <property type="entry name" value="NA_SULFATE"/>
    <property type="match status" value="1"/>
</dbReference>
<evidence type="ECO:0000313" key="10">
    <source>
        <dbReference type="Proteomes" id="UP000197025"/>
    </source>
</evidence>
<keyword evidence="3 7" id="KW-0812">Transmembrane</keyword>
<feature type="transmembrane region" description="Helical" evidence="7">
    <location>
        <begin position="143"/>
        <end position="163"/>
    </location>
</feature>
<dbReference type="EMBL" id="FYEK01000028">
    <property type="protein sequence ID" value="SNB65845.1"/>
    <property type="molecule type" value="Genomic_DNA"/>
</dbReference>
<feature type="transmembrane region" description="Helical" evidence="7">
    <location>
        <begin position="59"/>
        <end position="77"/>
    </location>
</feature>
<dbReference type="PANTHER" id="PTHR43652">
    <property type="entry name" value="BASIC AMINO ACID ANTIPORTER YFCC-RELATED"/>
    <property type="match status" value="1"/>
</dbReference>
<dbReference type="GO" id="GO:0005886">
    <property type="term" value="C:plasma membrane"/>
    <property type="evidence" value="ECO:0007669"/>
    <property type="project" value="TreeGrafter"/>
</dbReference>
<name>A0A212R1G8_9CHLR</name>